<dbReference type="RefSeq" id="WP_133558631.1">
    <property type="nucleotide sequence ID" value="NZ_SNWM01000005.1"/>
</dbReference>
<dbReference type="InterPro" id="IPR011006">
    <property type="entry name" value="CheY-like_superfamily"/>
</dbReference>
<accession>A0A4V3C321</accession>
<dbReference type="Proteomes" id="UP000295499">
    <property type="component" value="Unassembled WGS sequence"/>
</dbReference>
<evidence type="ECO:0000313" key="5">
    <source>
        <dbReference type="Proteomes" id="UP000295499"/>
    </source>
</evidence>
<proteinExistence type="predicted"/>
<dbReference type="OrthoDB" id="710898at2"/>
<sequence length="121" mass="13403">MSKKILYIEDDPDIFEILNIVFVNEGYEVIGFKSVSSIDQISVIHPDLTLLDVRIIGSVANGDEICRQLKSDADSHQIPVILLSAERDLDIMASACGADDFIFKPFGLVELVSKVQSYIKS</sequence>
<gene>
    <name evidence="4" type="ORF">CLV32_4019</name>
</gene>
<keyword evidence="5" id="KW-1185">Reference proteome</keyword>
<dbReference type="SMART" id="SM00448">
    <property type="entry name" value="REC"/>
    <property type="match status" value="1"/>
</dbReference>
<reference evidence="4 5" key="1">
    <citation type="submission" date="2019-03" db="EMBL/GenBank/DDBJ databases">
        <title>Genomic Encyclopedia of Archaeal and Bacterial Type Strains, Phase II (KMG-II): from individual species to whole genera.</title>
        <authorList>
            <person name="Goeker M."/>
        </authorList>
    </citation>
    <scope>NUCLEOTIDE SEQUENCE [LARGE SCALE GENOMIC DNA]</scope>
    <source>
        <strain evidence="4 5">DSM 19034</strain>
    </source>
</reference>
<dbReference type="AlphaFoldDB" id="A0A4V3C321"/>
<dbReference type="Gene3D" id="3.40.50.2300">
    <property type="match status" value="1"/>
</dbReference>
<dbReference type="PANTHER" id="PTHR44591">
    <property type="entry name" value="STRESS RESPONSE REGULATOR PROTEIN 1"/>
    <property type="match status" value="1"/>
</dbReference>
<protein>
    <submittedName>
        <fullName evidence="4">Response regulator receiver domain-containing protein</fullName>
    </submittedName>
</protein>
<evidence type="ECO:0000313" key="4">
    <source>
        <dbReference type="EMBL" id="TDO20259.1"/>
    </source>
</evidence>
<organism evidence="4 5">
    <name type="scientific">Pedobacter duraquae</name>
    <dbReference type="NCBI Taxonomy" id="425511"/>
    <lineage>
        <taxon>Bacteria</taxon>
        <taxon>Pseudomonadati</taxon>
        <taxon>Bacteroidota</taxon>
        <taxon>Sphingobacteriia</taxon>
        <taxon>Sphingobacteriales</taxon>
        <taxon>Sphingobacteriaceae</taxon>
        <taxon>Pedobacter</taxon>
    </lineage>
</organism>
<evidence type="ECO:0000256" key="1">
    <source>
        <dbReference type="ARBA" id="ARBA00022553"/>
    </source>
</evidence>
<dbReference type="GO" id="GO:0000160">
    <property type="term" value="P:phosphorelay signal transduction system"/>
    <property type="evidence" value="ECO:0007669"/>
    <property type="project" value="InterPro"/>
</dbReference>
<dbReference type="Pfam" id="PF00072">
    <property type="entry name" value="Response_reg"/>
    <property type="match status" value="1"/>
</dbReference>
<feature type="modified residue" description="4-aspartylphosphate" evidence="2">
    <location>
        <position position="52"/>
    </location>
</feature>
<comment type="caution">
    <text evidence="4">The sequence shown here is derived from an EMBL/GenBank/DDBJ whole genome shotgun (WGS) entry which is preliminary data.</text>
</comment>
<dbReference type="PANTHER" id="PTHR44591:SF3">
    <property type="entry name" value="RESPONSE REGULATORY DOMAIN-CONTAINING PROTEIN"/>
    <property type="match status" value="1"/>
</dbReference>
<evidence type="ECO:0000256" key="2">
    <source>
        <dbReference type="PROSITE-ProRule" id="PRU00169"/>
    </source>
</evidence>
<dbReference type="SUPFAM" id="SSF52172">
    <property type="entry name" value="CheY-like"/>
    <property type="match status" value="1"/>
</dbReference>
<dbReference type="EMBL" id="SNWM01000005">
    <property type="protein sequence ID" value="TDO20259.1"/>
    <property type="molecule type" value="Genomic_DNA"/>
</dbReference>
<keyword evidence="1 2" id="KW-0597">Phosphoprotein</keyword>
<feature type="domain" description="Response regulatory" evidence="3">
    <location>
        <begin position="4"/>
        <end position="119"/>
    </location>
</feature>
<evidence type="ECO:0000259" key="3">
    <source>
        <dbReference type="PROSITE" id="PS50110"/>
    </source>
</evidence>
<dbReference type="InterPro" id="IPR001789">
    <property type="entry name" value="Sig_transdc_resp-reg_receiver"/>
</dbReference>
<dbReference type="PROSITE" id="PS50110">
    <property type="entry name" value="RESPONSE_REGULATORY"/>
    <property type="match status" value="1"/>
</dbReference>
<dbReference type="InterPro" id="IPR050595">
    <property type="entry name" value="Bact_response_regulator"/>
</dbReference>
<name>A0A4V3C321_9SPHI</name>